<accession>A0A4R6WN64</accession>
<gene>
    <name evidence="1" type="ORF">CLV99_0984</name>
</gene>
<proteinExistence type="predicted"/>
<organism evidence="1 2">
    <name type="scientific">Sphingobacterium yanglingense</name>
    <dbReference type="NCBI Taxonomy" id="1437280"/>
    <lineage>
        <taxon>Bacteria</taxon>
        <taxon>Pseudomonadati</taxon>
        <taxon>Bacteroidota</taxon>
        <taxon>Sphingobacteriia</taxon>
        <taxon>Sphingobacteriales</taxon>
        <taxon>Sphingobacteriaceae</taxon>
        <taxon>Sphingobacterium</taxon>
    </lineage>
</organism>
<dbReference type="AlphaFoldDB" id="A0A4R6WN64"/>
<evidence type="ECO:0000313" key="1">
    <source>
        <dbReference type="EMBL" id="TDQ79541.1"/>
    </source>
</evidence>
<evidence type="ECO:0000313" key="2">
    <source>
        <dbReference type="Proteomes" id="UP000295292"/>
    </source>
</evidence>
<dbReference type="EMBL" id="SNYV01000011">
    <property type="protein sequence ID" value="TDQ79541.1"/>
    <property type="molecule type" value="Genomic_DNA"/>
</dbReference>
<protein>
    <submittedName>
        <fullName evidence="1">Uncharacterized protein</fullName>
    </submittedName>
</protein>
<name>A0A4R6WN64_9SPHI</name>
<sequence length="72" mass="8291">METKSTYLNEVEKLKKLLGFGTFRPMKERVEVRVKNLDMGLDKARETIKTHGLNLEIGAVTPVLRSFELIEK</sequence>
<dbReference type="RefSeq" id="WP_133583323.1">
    <property type="nucleotide sequence ID" value="NZ_SNYV01000011.1"/>
</dbReference>
<keyword evidence="2" id="KW-1185">Reference proteome</keyword>
<reference evidence="1 2" key="1">
    <citation type="submission" date="2019-03" db="EMBL/GenBank/DDBJ databases">
        <title>Genomic Encyclopedia of Archaeal and Bacterial Type Strains, Phase II (KMG-II): from individual species to whole genera.</title>
        <authorList>
            <person name="Goeker M."/>
        </authorList>
    </citation>
    <scope>NUCLEOTIDE SEQUENCE [LARGE SCALE GENOMIC DNA]</scope>
    <source>
        <strain evidence="1 2">DSM 28353</strain>
    </source>
</reference>
<comment type="caution">
    <text evidence="1">The sequence shown here is derived from an EMBL/GenBank/DDBJ whole genome shotgun (WGS) entry which is preliminary data.</text>
</comment>
<dbReference type="Proteomes" id="UP000295292">
    <property type="component" value="Unassembled WGS sequence"/>
</dbReference>